<dbReference type="GO" id="GO:0140662">
    <property type="term" value="F:ATP-dependent protein folding chaperone"/>
    <property type="evidence" value="ECO:0007669"/>
    <property type="project" value="InterPro"/>
</dbReference>
<dbReference type="NCBIfam" id="TIGR01494">
    <property type="entry name" value="ATPase_P-type"/>
    <property type="match status" value="2"/>
</dbReference>
<evidence type="ECO:0000256" key="11">
    <source>
        <dbReference type="ARBA" id="ARBA00023136"/>
    </source>
</evidence>
<feature type="transmembrane region" description="Helical" evidence="12">
    <location>
        <begin position="1119"/>
        <end position="1140"/>
    </location>
</feature>
<evidence type="ECO:0000256" key="13">
    <source>
        <dbReference type="SAM" id="MobiDB-lite"/>
    </source>
</evidence>
<dbReference type="Pfam" id="PF08282">
    <property type="entry name" value="Hydrolase_3"/>
    <property type="match status" value="1"/>
</dbReference>
<dbReference type="InterPro" id="IPR023299">
    <property type="entry name" value="ATPase_P-typ_cyto_dom_N"/>
</dbReference>
<keyword evidence="8" id="KW-1278">Translocase</keyword>
<dbReference type="EMBL" id="CP119919">
    <property type="protein sequence ID" value="WFD16075.1"/>
    <property type="molecule type" value="Genomic_DNA"/>
</dbReference>
<dbReference type="Pfam" id="PF13246">
    <property type="entry name" value="Cation_ATPase"/>
    <property type="match status" value="1"/>
</dbReference>
<dbReference type="InterPro" id="IPR018181">
    <property type="entry name" value="Heat_shock_70_CS"/>
</dbReference>
<comment type="subcellular location">
    <subcellularLocation>
        <location evidence="1">Endomembrane system</location>
        <topology evidence="1">Multi-pass membrane protein</topology>
    </subcellularLocation>
    <subcellularLocation>
        <location evidence="12">Membrane</location>
        <topology evidence="12">Multi-pass membrane protein</topology>
    </subcellularLocation>
</comment>
<dbReference type="Proteomes" id="UP001217582">
    <property type="component" value="Chromosome 4"/>
</dbReference>
<dbReference type="PANTHER" id="PTHR42861">
    <property type="entry name" value="CALCIUM-TRANSPORTING ATPASE"/>
    <property type="match status" value="1"/>
</dbReference>
<dbReference type="InterPro" id="IPR023298">
    <property type="entry name" value="ATPase_P-typ_TM_dom_sf"/>
</dbReference>
<keyword evidence="14" id="KW-0732">Signal</keyword>
<dbReference type="CDD" id="cd10230">
    <property type="entry name" value="ASKHA_NBD_HSP70_HYOU1"/>
    <property type="match status" value="1"/>
</dbReference>
<feature type="transmembrane region" description="Helical" evidence="12">
    <location>
        <begin position="1539"/>
        <end position="1559"/>
    </location>
</feature>
<name>A0AAJ6CM81_9BASI</name>
<dbReference type="GO" id="GO:0005388">
    <property type="term" value="F:P-type calcium transporter activity"/>
    <property type="evidence" value="ECO:0007669"/>
    <property type="project" value="UniProtKB-EC"/>
</dbReference>
<dbReference type="SUPFAM" id="SSF56784">
    <property type="entry name" value="HAD-like"/>
    <property type="match status" value="1"/>
</dbReference>
<protein>
    <recommendedName>
        <fullName evidence="12">Calcium-transporting ATPase</fullName>
        <ecNumber evidence="12">7.2.2.10</ecNumber>
    </recommendedName>
</protein>
<keyword evidence="7 12" id="KW-0067">ATP-binding</keyword>
<proteinExistence type="inferred from homology"/>
<evidence type="ECO:0000256" key="5">
    <source>
        <dbReference type="ARBA" id="ARBA00022741"/>
    </source>
</evidence>
<feature type="region of interest" description="Disordered" evidence="13">
    <location>
        <begin position="824"/>
        <end position="884"/>
    </location>
</feature>
<dbReference type="InterPro" id="IPR004014">
    <property type="entry name" value="ATPase_P-typ_cation-transptr_N"/>
</dbReference>
<dbReference type="PRINTS" id="PR00119">
    <property type="entry name" value="CATATPASE"/>
</dbReference>
<keyword evidence="9 12" id="KW-1133">Transmembrane helix</keyword>
<evidence type="ECO:0000256" key="9">
    <source>
        <dbReference type="ARBA" id="ARBA00022989"/>
    </source>
</evidence>
<keyword evidence="5 12" id="KW-0547">Nucleotide-binding</keyword>
<dbReference type="SUPFAM" id="SSF100934">
    <property type="entry name" value="Heat shock protein 70kD (HSP70), C-terminal subdomain"/>
    <property type="match status" value="1"/>
</dbReference>
<dbReference type="GO" id="GO:0012505">
    <property type="term" value="C:endomembrane system"/>
    <property type="evidence" value="ECO:0007669"/>
    <property type="project" value="UniProtKB-SubCell"/>
</dbReference>
<feature type="domain" description="Cation-transporting P-type ATPase N-terminal" evidence="15">
    <location>
        <begin position="885"/>
        <end position="960"/>
    </location>
</feature>
<evidence type="ECO:0000256" key="2">
    <source>
        <dbReference type="ARBA" id="ARBA00022448"/>
    </source>
</evidence>
<evidence type="ECO:0000313" key="16">
    <source>
        <dbReference type="EMBL" id="WFD16075.1"/>
    </source>
</evidence>
<evidence type="ECO:0000256" key="10">
    <source>
        <dbReference type="ARBA" id="ARBA00023065"/>
    </source>
</evidence>
<dbReference type="Gene3D" id="1.20.1110.10">
    <property type="entry name" value="Calcium-transporting ATPase, transmembrane domain"/>
    <property type="match status" value="1"/>
</dbReference>
<dbReference type="InterPro" id="IPR029048">
    <property type="entry name" value="HSP70_C_sf"/>
</dbReference>
<gene>
    <name evidence="16" type="primary">PMR1</name>
    <name evidence="16" type="ORF">MARU1_002110</name>
</gene>
<comment type="function">
    <text evidence="12">Catalyzes the hydrolysis of ATP coupled with the transport of calcium.</text>
</comment>
<dbReference type="GO" id="GO:0016887">
    <property type="term" value="F:ATP hydrolysis activity"/>
    <property type="evidence" value="ECO:0007669"/>
    <property type="project" value="InterPro"/>
</dbReference>
<keyword evidence="3 12" id="KW-0109">Calcium transport</keyword>
<dbReference type="SFLD" id="SFLDS00003">
    <property type="entry name" value="Haloacid_Dehalogenase"/>
    <property type="match status" value="1"/>
</dbReference>
<dbReference type="SFLD" id="SFLDF00027">
    <property type="entry name" value="p-type_atpase"/>
    <property type="match status" value="1"/>
</dbReference>
<dbReference type="SUPFAM" id="SSF81665">
    <property type="entry name" value="Calcium ATPase, transmembrane domain M"/>
    <property type="match status" value="1"/>
</dbReference>
<feature type="transmembrane region" description="Helical" evidence="12">
    <location>
        <begin position="1611"/>
        <end position="1632"/>
    </location>
</feature>
<evidence type="ECO:0000313" key="17">
    <source>
        <dbReference type="Proteomes" id="UP001217582"/>
    </source>
</evidence>
<feature type="compositionally biased region" description="Basic residues" evidence="13">
    <location>
        <begin position="826"/>
        <end position="839"/>
    </location>
</feature>
<evidence type="ECO:0000256" key="7">
    <source>
        <dbReference type="ARBA" id="ARBA00022840"/>
    </source>
</evidence>
<keyword evidence="10 12" id="KW-0406">Ion transport</keyword>
<evidence type="ECO:0000256" key="12">
    <source>
        <dbReference type="RuleBase" id="RU361146"/>
    </source>
</evidence>
<comment type="caution">
    <text evidence="12">Lacks conserved residue(s) required for the propagation of feature annotation.</text>
</comment>
<keyword evidence="17" id="KW-1185">Reference proteome</keyword>
<dbReference type="InterPro" id="IPR023214">
    <property type="entry name" value="HAD_sf"/>
</dbReference>
<dbReference type="NCBIfam" id="TIGR01522">
    <property type="entry name" value="ATPase-IIA2_Ca"/>
    <property type="match status" value="1"/>
</dbReference>
<dbReference type="PRINTS" id="PR00120">
    <property type="entry name" value="HATPASE"/>
</dbReference>
<evidence type="ECO:0000256" key="4">
    <source>
        <dbReference type="ARBA" id="ARBA00022692"/>
    </source>
</evidence>
<feature type="signal peptide" evidence="14">
    <location>
        <begin position="1"/>
        <end position="27"/>
    </location>
</feature>
<feature type="transmembrane region" description="Helical" evidence="12">
    <location>
        <begin position="1704"/>
        <end position="1722"/>
    </location>
</feature>
<evidence type="ECO:0000256" key="1">
    <source>
        <dbReference type="ARBA" id="ARBA00004127"/>
    </source>
</evidence>
<evidence type="ECO:0000256" key="14">
    <source>
        <dbReference type="SAM" id="SignalP"/>
    </source>
</evidence>
<keyword evidence="11 12" id="KW-0472">Membrane</keyword>
<dbReference type="InterPro" id="IPR006413">
    <property type="entry name" value="P-type_ATPase_IIA_PMR1"/>
</dbReference>
<dbReference type="InterPro" id="IPR043129">
    <property type="entry name" value="ATPase_NBD"/>
</dbReference>
<dbReference type="SUPFAM" id="SSF81660">
    <property type="entry name" value="Metal cation-transporting ATPase, ATP-binding domain N"/>
    <property type="match status" value="1"/>
</dbReference>
<dbReference type="SMART" id="SM00831">
    <property type="entry name" value="Cation_ATPase_N"/>
    <property type="match status" value="1"/>
</dbReference>
<evidence type="ECO:0000256" key="8">
    <source>
        <dbReference type="ARBA" id="ARBA00022967"/>
    </source>
</evidence>
<dbReference type="InterPro" id="IPR036412">
    <property type="entry name" value="HAD-like_sf"/>
</dbReference>
<feature type="chain" id="PRO_5042462949" description="Calcium-transporting ATPase" evidence="14">
    <location>
        <begin position="28"/>
        <end position="1742"/>
    </location>
</feature>
<dbReference type="EC" id="7.2.2.10" evidence="12"/>
<keyword evidence="4 12" id="KW-0812">Transmembrane</keyword>
<dbReference type="SUPFAM" id="SSF53067">
    <property type="entry name" value="Actin-like ATPase domain"/>
    <property type="match status" value="2"/>
</dbReference>
<dbReference type="PROSITE" id="PS00154">
    <property type="entry name" value="ATPASE_E1_E2"/>
    <property type="match status" value="1"/>
</dbReference>
<dbReference type="GO" id="GO:0016020">
    <property type="term" value="C:membrane"/>
    <property type="evidence" value="ECO:0007669"/>
    <property type="project" value="UniProtKB-SubCell"/>
</dbReference>
<dbReference type="InterPro" id="IPR013126">
    <property type="entry name" value="Hsp_70_fam"/>
</dbReference>
<dbReference type="Gene3D" id="2.70.150.10">
    <property type="entry name" value="Calcium-transporting ATPase, cytoplasmic transduction domain A"/>
    <property type="match status" value="1"/>
</dbReference>
<comment type="similarity">
    <text evidence="12">Belongs to the cation transport ATPase (P-type) (TC 3.A.3) family.</text>
</comment>
<accession>A0AAJ6CM81</accession>
<dbReference type="Pfam" id="PF00012">
    <property type="entry name" value="HSP70"/>
    <property type="match status" value="1"/>
</dbReference>
<dbReference type="Pfam" id="PF00689">
    <property type="entry name" value="Cation_ATPase_C"/>
    <property type="match status" value="1"/>
</dbReference>
<feature type="transmembrane region" description="Helical" evidence="12">
    <location>
        <begin position="1674"/>
        <end position="1692"/>
    </location>
</feature>
<dbReference type="Gene3D" id="3.90.640.10">
    <property type="entry name" value="Actin, Chain A, domain 4"/>
    <property type="match status" value="1"/>
</dbReference>
<dbReference type="Gene3D" id="1.20.1270.10">
    <property type="match status" value="1"/>
</dbReference>
<reference evidence="16 17" key="1">
    <citation type="submission" date="2023-03" db="EMBL/GenBank/DDBJ databases">
        <title>Mating type loci evolution in Malassezia.</title>
        <authorList>
            <person name="Coelho M.A."/>
        </authorList>
    </citation>
    <scope>NUCLEOTIDE SEQUENCE [LARGE SCALE GENOMIC DNA]</scope>
    <source>
        <strain evidence="16 17">CBS 13387</strain>
    </source>
</reference>
<feature type="compositionally biased region" description="Low complexity" evidence="13">
    <location>
        <begin position="840"/>
        <end position="878"/>
    </location>
</feature>
<sequence>MHRSTQMLAWVAFVAAALVLLASPSSAIGVVSIDYGTEWIKAALVKPGMPFDLVLGRDSKRKVQASVAFKGKVPTDGRLEKMERLLSSDAYAFASRSPLQSYHAAKLLLGQTCRADGKDTPAVEYYRSVLGNHVTQLPVGYESGSTCVIIPSPSTLPTTFWRPEEIVGMQLDHMRELVEETSGELLNIGRSFSSIFDSARKGLDTVITVPIFYTLHERQALLDAAVLAGFRPQLISDAAAAATSYAHSRTFAKNERHIFYDAGSGSVRATLVEMGPSTDSTRSGANHITVLDAAWDRLAGGLAMDLVVRDMLADAFDKANPSEPSVRQNARAMARLLREANKIKHVLSANAAASASIESLANDIDLRTSIDREAFEARMRSDGLIQRFGQPIDELLTRTKTSWSDITSVVLVGGASRVPSVHAELLARGVPQDKLAQNVNADEAAVLGAALAVASTQPQLRMKPVDVVDAHMYAIHAHVQGRDELVFPAGPYVPGTEWNLTLPNVRTDTSIELFTPTKERLDVGDAGALQRIRFEGVDRIFGELRALGIDVQTLPTTLNASIRSEPFGTFLARFPLLTIEPPTPLPEALHTFFGVNASAPKNETKPPAPRLIDLFPNSTFLGPVRPLAGLEKAGSFERLRLVVHEARQRALRDTAFNELESTVYRARDMMQDDALAAARTNDEAQRVLSKADELGTWLTTEADAADAKTIQKRQRELDALVSPISRRMSEAERRPAIVADMRTTLQRARAFVDEAKTNLTQALAQKSASKYTAAELDTFDAQIRKDATWLEDGVLAQDKRKLQEEPVLWVSDILARDQKLQDTVKRLSRRRIPKTRPKKTSSTTSAASSTSTSSTTTTPATSSSLTSSTTSTGTSTSSGRPLSERYMRMSVEDVLKDLDVPSLEQGLDTEMVQARQQEHGKNELEASEPDPLWLRWLQQFKEPMNALLIGSAVVSLLVGETDDAVCITLALAIVITVGIAQEYRSEKSLEALSHLVPHKCQVVRHGTMRTIDASELVPGDVIKLRTGDRIPADLRLVHVSDLDVNESALTGETSGVRKTTDENTEEPTNLAYMGTLVQKGSATGVVYGTGVHTEFGGIFGMVDTVDERQTPLQLSMSDLAQRLSILSLCLIAVLLLVGVLQRKSWIEMFTMAVSLAVAAIPEGLPIVVTVTLALGALQMSRRHAIVKRLPSVETLGCMSVICSDKTGTLTTGHMRIVQLYTVPDGLVDARPQSLSQAMTRHLQAGFFCNNATRNERGELIGQATEVAMAEAPELMGLSLDHKDWTRTNEVPFDSDRKFMAVTGQGDAERTPGSAQLMKGAPEVVLKHCTTYLAQQRPLQLTEQVRQEILHVLSDCTERGLRVLATAMSTQGRHYTFCGLQAMQDPPREQVHDAIRTLQRAQVNVVMITGDAETTARAIAQQLGIASSPTVMTGPTIESLSDRQLQDRVRHVSVFARTKPEHKLRIVSALQANQEVVGMTGDGVNDAPALKLAEVGIAMGSGTDVTKEAADVILVDDNFATIMGAVREGKSIFYNIQNFVTFQLSTSIAALVLISLSTLLKLHFPLNAMQILFINILMDGPPSQSLGVDPAHESVMQRPPRARDSPVLTKRLFGRVAFTASVMVTLTYVVFLSGYVSTMESRHESTMTFTCFVMLALVSAIQNRGLYTGLWENPMLLWTTGGSLAMQLLIVYFGPLQRIFLTDALSVNHLLYLLGMSITGFGIQECRRIYERYLDDHASDTMA</sequence>
<dbReference type="PROSITE" id="PS01036">
    <property type="entry name" value="HSP70_3"/>
    <property type="match status" value="1"/>
</dbReference>
<dbReference type="Pfam" id="PF00690">
    <property type="entry name" value="Cation_ATPase_N"/>
    <property type="match status" value="1"/>
</dbReference>
<keyword evidence="2 12" id="KW-0813">Transport</keyword>
<evidence type="ECO:0000256" key="3">
    <source>
        <dbReference type="ARBA" id="ARBA00022568"/>
    </source>
</evidence>
<dbReference type="GO" id="GO:0005524">
    <property type="term" value="F:ATP binding"/>
    <property type="evidence" value="ECO:0007669"/>
    <property type="project" value="UniProtKB-KW"/>
</dbReference>
<dbReference type="InterPro" id="IPR006068">
    <property type="entry name" value="ATPase_P-typ_cation-transptr_C"/>
</dbReference>
<evidence type="ECO:0000259" key="15">
    <source>
        <dbReference type="SMART" id="SM00831"/>
    </source>
</evidence>
<comment type="catalytic activity">
    <reaction evidence="12">
        <text>Ca(2+)(in) + ATP + H2O = Ca(2+)(out) + ADP + phosphate + H(+)</text>
        <dbReference type="Rhea" id="RHEA:18105"/>
        <dbReference type="ChEBI" id="CHEBI:15377"/>
        <dbReference type="ChEBI" id="CHEBI:15378"/>
        <dbReference type="ChEBI" id="CHEBI:29108"/>
        <dbReference type="ChEBI" id="CHEBI:30616"/>
        <dbReference type="ChEBI" id="CHEBI:43474"/>
        <dbReference type="ChEBI" id="CHEBI:456216"/>
        <dbReference type="EC" id="7.2.2.10"/>
    </reaction>
</comment>
<dbReference type="InterPro" id="IPR001757">
    <property type="entry name" value="P_typ_ATPase"/>
</dbReference>
<feature type="transmembrane region" description="Helical" evidence="12">
    <location>
        <begin position="1152"/>
        <end position="1177"/>
    </location>
</feature>
<dbReference type="InterPro" id="IPR008250">
    <property type="entry name" value="ATPase_P-typ_transduc_dom_A_sf"/>
</dbReference>
<evidence type="ECO:0000256" key="6">
    <source>
        <dbReference type="ARBA" id="ARBA00022837"/>
    </source>
</evidence>
<dbReference type="SUPFAM" id="SSF81653">
    <property type="entry name" value="Calcium ATPase, transduction domain A"/>
    <property type="match status" value="1"/>
</dbReference>
<dbReference type="Gene3D" id="3.40.1110.10">
    <property type="entry name" value="Calcium-transporting ATPase, cytoplasmic domain N"/>
    <property type="match status" value="1"/>
</dbReference>
<dbReference type="InterPro" id="IPR059000">
    <property type="entry name" value="ATPase_P-type_domA"/>
</dbReference>
<feature type="transmembrane region" description="Helical" evidence="12">
    <location>
        <begin position="1644"/>
        <end position="1662"/>
    </location>
</feature>
<dbReference type="InterPro" id="IPR018303">
    <property type="entry name" value="ATPase_P-typ_P_site"/>
</dbReference>
<keyword evidence="6 12" id="KW-0106">Calcium</keyword>
<dbReference type="Gene3D" id="3.40.50.1000">
    <property type="entry name" value="HAD superfamily/HAD-like"/>
    <property type="match status" value="1"/>
</dbReference>
<dbReference type="InterPro" id="IPR044492">
    <property type="entry name" value="P_typ_ATPase_HD_dom"/>
</dbReference>
<organism evidence="16 17">
    <name type="scientific">Malassezia arunalokei</name>
    <dbReference type="NCBI Taxonomy" id="1514897"/>
    <lineage>
        <taxon>Eukaryota</taxon>
        <taxon>Fungi</taxon>
        <taxon>Dikarya</taxon>
        <taxon>Basidiomycota</taxon>
        <taxon>Ustilaginomycotina</taxon>
        <taxon>Malasseziomycetes</taxon>
        <taxon>Malasseziales</taxon>
        <taxon>Malasseziaceae</taxon>
        <taxon>Malassezia</taxon>
    </lineage>
</organism>
<dbReference type="Gene3D" id="3.30.30.30">
    <property type="match status" value="1"/>
</dbReference>
<dbReference type="Pfam" id="PF00122">
    <property type="entry name" value="E1-E2_ATPase"/>
    <property type="match status" value="1"/>
</dbReference>
<dbReference type="SFLD" id="SFLDG00002">
    <property type="entry name" value="C1.7:_P-type_atpase_like"/>
    <property type="match status" value="1"/>
</dbReference>
<dbReference type="Gene3D" id="3.30.420.40">
    <property type="match status" value="2"/>
</dbReference>